<accession>A0A6G1JU11</accession>
<dbReference type="AlphaFoldDB" id="A0A6G1JU11"/>
<organism evidence="1 2">
    <name type="scientific">Pleomassaria siparia CBS 279.74</name>
    <dbReference type="NCBI Taxonomy" id="1314801"/>
    <lineage>
        <taxon>Eukaryota</taxon>
        <taxon>Fungi</taxon>
        <taxon>Dikarya</taxon>
        <taxon>Ascomycota</taxon>
        <taxon>Pezizomycotina</taxon>
        <taxon>Dothideomycetes</taxon>
        <taxon>Pleosporomycetidae</taxon>
        <taxon>Pleosporales</taxon>
        <taxon>Pleomassariaceae</taxon>
        <taxon>Pleomassaria</taxon>
    </lineage>
</organism>
<sequence length="388" mass="44905">MASGTHPQHQSGLLTRLPREILDKIYLEIWRTCGLHQHILFHGKGPGGKDQHFCRWECCTEYRVDDPLQADVEKLRARLDVPLGTDIRGTQPPEIGMYCRRLMSPWMDHWRCGERATQEHGIEAISSYTTSDINCWRTWKDNRPDDLHVSSWSPYLPMLLTCRLVSAQCLKSIYESITFIFTDLRSIQAWFGYCQLRPEWKIVFEGHITPPAFHKYARSFELSLDPDFGRSFICGNIIRDLPKAEHPHDGYDFHWLHLSRFNNLCKVKIWVNARSKTHRFDSKEIVFGIKELDVKAFTKSLSSFEDIASVTISSPLGPSFEPEEGFVKNFALPNVTLYKRGSGDKFHPWLNLINDRPGSYHNNLIHTCRTGQVRLAINGGNHHVMREV</sequence>
<gene>
    <name evidence="1" type="ORF">K504DRAFT_507620</name>
</gene>
<evidence type="ECO:0000313" key="2">
    <source>
        <dbReference type="Proteomes" id="UP000799428"/>
    </source>
</evidence>
<proteinExistence type="predicted"/>
<dbReference type="OrthoDB" id="3877003at2759"/>
<dbReference type="Proteomes" id="UP000799428">
    <property type="component" value="Unassembled WGS sequence"/>
</dbReference>
<protein>
    <submittedName>
        <fullName evidence="1">Uncharacterized protein</fullName>
    </submittedName>
</protein>
<keyword evidence="2" id="KW-1185">Reference proteome</keyword>
<name>A0A6G1JU11_9PLEO</name>
<reference evidence="1" key="1">
    <citation type="journal article" date="2020" name="Stud. Mycol.">
        <title>101 Dothideomycetes genomes: a test case for predicting lifestyles and emergence of pathogens.</title>
        <authorList>
            <person name="Haridas S."/>
            <person name="Albert R."/>
            <person name="Binder M."/>
            <person name="Bloem J."/>
            <person name="Labutti K."/>
            <person name="Salamov A."/>
            <person name="Andreopoulos B."/>
            <person name="Baker S."/>
            <person name="Barry K."/>
            <person name="Bills G."/>
            <person name="Bluhm B."/>
            <person name="Cannon C."/>
            <person name="Castanera R."/>
            <person name="Culley D."/>
            <person name="Daum C."/>
            <person name="Ezra D."/>
            <person name="Gonzalez J."/>
            <person name="Henrissat B."/>
            <person name="Kuo A."/>
            <person name="Liang C."/>
            <person name="Lipzen A."/>
            <person name="Lutzoni F."/>
            <person name="Magnuson J."/>
            <person name="Mondo S."/>
            <person name="Nolan M."/>
            <person name="Ohm R."/>
            <person name="Pangilinan J."/>
            <person name="Park H.-J."/>
            <person name="Ramirez L."/>
            <person name="Alfaro M."/>
            <person name="Sun H."/>
            <person name="Tritt A."/>
            <person name="Yoshinaga Y."/>
            <person name="Zwiers L.-H."/>
            <person name="Turgeon B."/>
            <person name="Goodwin S."/>
            <person name="Spatafora J."/>
            <person name="Crous P."/>
            <person name="Grigoriev I."/>
        </authorList>
    </citation>
    <scope>NUCLEOTIDE SEQUENCE</scope>
    <source>
        <strain evidence="1">CBS 279.74</strain>
    </source>
</reference>
<dbReference type="EMBL" id="MU005785">
    <property type="protein sequence ID" value="KAF2703711.1"/>
    <property type="molecule type" value="Genomic_DNA"/>
</dbReference>
<evidence type="ECO:0000313" key="1">
    <source>
        <dbReference type="EMBL" id="KAF2703711.1"/>
    </source>
</evidence>